<evidence type="ECO:0000313" key="3">
    <source>
        <dbReference type="Proteomes" id="UP000594638"/>
    </source>
</evidence>
<dbReference type="Proteomes" id="UP000594638">
    <property type="component" value="Unassembled WGS sequence"/>
</dbReference>
<gene>
    <name evidence="2" type="ORF">OLEA9_A007059</name>
</gene>
<organism evidence="2 3">
    <name type="scientific">Olea europaea subsp. europaea</name>
    <dbReference type="NCBI Taxonomy" id="158383"/>
    <lineage>
        <taxon>Eukaryota</taxon>
        <taxon>Viridiplantae</taxon>
        <taxon>Streptophyta</taxon>
        <taxon>Embryophyta</taxon>
        <taxon>Tracheophyta</taxon>
        <taxon>Spermatophyta</taxon>
        <taxon>Magnoliopsida</taxon>
        <taxon>eudicotyledons</taxon>
        <taxon>Gunneridae</taxon>
        <taxon>Pentapetalae</taxon>
        <taxon>asterids</taxon>
        <taxon>lamiids</taxon>
        <taxon>Lamiales</taxon>
        <taxon>Oleaceae</taxon>
        <taxon>Oleeae</taxon>
        <taxon>Olea</taxon>
    </lineage>
</organism>
<proteinExistence type="inferred from homology"/>
<dbReference type="FunFam" id="1.20.1260.60:FF:000002">
    <property type="entry name" value="Vacuolar protein sorting-associated protein IST1"/>
    <property type="match status" value="1"/>
</dbReference>
<dbReference type="InterPro" id="IPR042277">
    <property type="entry name" value="IST1-like"/>
</dbReference>
<dbReference type="Gramene" id="OE9A007059T1">
    <property type="protein sequence ID" value="OE9A007059C1"/>
    <property type="gene ID" value="OE9A007059"/>
</dbReference>
<evidence type="ECO:0000313" key="2">
    <source>
        <dbReference type="EMBL" id="CAA2964616.1"/>
    </source>
</evidence>
<keyword evidence="3" id="KW-1185">Reference proteome</keyword>
<evidence type="ECO:0000256" key="1">
    <source>
        <dbReference type="ARBA" id="ARBA00005536"/>
    </source>
</evidence>
<dbReference type="PANTHER" id="PTHR12161">
    <property type="entry name" value="IST1 FAMILY MEMBER"/>
    <property type="match status" value="1"/>
</dbReference>
<dbReference type="InterPro" id="IPR005061">
    <property type="entry name" value="Ist1"/>
</dbReference>
<comment type="caution">
    <text evidence="2">The sequence shown here is derived from an EMBL/GenBank/DDBJ whole genome shotgun (WGS) entry which is preliminary data.</text>
</comment>
<dbReference type="PANTHER" id="PTHR12161:SF16">
    <property type="entry name" value="REGULATOR OF VPS4 ACTIVITY IN THE MVB PATHWAY PROTEIN"/>
    <property type="match status" value="1"/>
</dbReference>
<dbReference type="Pfam" id="PF03398">
    <property type="entry name" value="Ist1"/>
    <property type="match status" value="1"/>
</dbReference>
<name>A0A8S0QAZ6_OLEEU</name>
<dbReference type="OrthoDB" id="29853at2759"/>
<protein>
    <submittedName>
        <fullName evidence="2">IST1 homolog</fullName>
    </submittedName>
</protein>
<dbReference type="GO" id="GO:0015031">
    <property type="term" value="P:protein transport"/>
    <property type="evidence" value="ECO:0007669"/>
    <property type="project" value="InterPro"/>
</dbReference>
<dbReference type="AlphaFoldDB" id="A0A8S0QAZ6"/>
<reference evidence="2 3" key="1">
    <citation type="submission" date="2019-12" db="EMBL/GenBank/DDBJ databases">
        <authorList>
            <person name="Alioto T."/>
            <person name="Alioto T."/>
            <person name="Gomez Garrido J."/>
        </authorList>
    </citation>
    <scope>NUCLEOTIDE SEQUENCE [LARGE SCALE GENOMIC DNA]</scope>
</reference>
<sequence length="145" mass="16510">MDIRKKLRAFLGKGFRTTKFRSTIKLAVPRISILKNQRRARCSIARCDVIELLKLGNHDRALLRVEQVIMEQNMLDVVVIIEGYCHLLKERASLIQQEKVCPDELKEAVSSLVYAAIRCGELPELQEIRAILTSQFGKEFAAIAT</sequence>
<comment type="similarity">
    <text evidence="1">Belongs to the IST1 family.</text>
</comment>
<accession>A0A8S0QAZ6</accession>
<dbReference type="EMBL" id="CACTIH010001826">
    <property type="protein sequence ID" value="CAA2964616.1"/>
    <property type="molecule type" value="Genomic_DNA"/>
</dbReference>
<dbReference type="Gene3D" id="1.20.1260.60">
    <property type="entry name" value="Vacuolar protein sorting-associated protein Ist1"/>
    <property type="match status" value="1"/>
</dbReference>